<dbReference type="EMBL" id="JAEFBJ010000006">
    <property type="protein sequence ID" value="KAG7595516.1"/>
    <property type="molecule type" value="Genomic_DNA"/>
</dbReference>
<dbReference type="SMART" id="SM00174">
    <property type="entry name" value="RHO"/>
    <property type="match status" value="1"/>
</dbReference>
<comment type="similarity">
    <text evidence="1">Belongs to the small GTPase superfamily. Rab family.</text>
</comment>
<proteinExistence type="inferred from homology"/>
<evidence type="ECO:0000256" key="1">
    <source>
        <dbReference type="ARBA" id="ARBA00006270"/>
    </source>
</evidence>
<dbReference type="PROSITE" id="PS51419">
    <property type="entry name" value="RAB"/>
    <property type="match status" value="1"/>
</dbReference>
<dbReference type="SMART" id="SM00176">
    <property type="entry name" value="RAN"/>
    <property type="match status" value="1"/>
</dbReference>
<organism evidence="2 3">
    <name type="scientific">Arabidopsis suecica</name>
    <name type="common">Swedish thale-cress</name>
    <name type="synonym">Cardaminopsis suecica</name>
    <dbReference type="NCBI Taxonomy" id="45249"/>
    <lineage>
        <taxon>Eukaryota</taxon>
        <taxon>Viridiplantae</taxon>
        <taxon>Streptophyta</taxon>
        <taxon>Embryophyta</taxon>
        <taxon>Tracheophyta</taxon>
        <taxon>Spermatophyta</taxon>
        <taxon>Magnoliopsida</taxon>
        <taxon>eudicotyledons</taxon>
        <taxon>Gunneridae</taxon>
        <taxon>Pentapetalae</taxon>
        <taxon>rosids</taxon>
        <taxon>malvids</taxon>
        <taxon>Brassicales</taxon>
        <taxon>Brassicaceae</taxon>
        <taxon>Camelineae</taxon>
        <taxon>Arabidopsis</taxon>
    </lineage>
</organism>
<gene>
    <name evidence="2" type="ORF">ISN44_As06g001090</name>
</gene>
<name>A0A8T2CB55_ARASU</name>
<dbReference type="CDD" id="cd01868">
    <property type="entry name" value="Rab11_like"/>
    <property type="match status" value="1"/>
</dbReference>
<dbReference type="PROSITE" id="PS51420">
    <property type="entry name" value="RHO"/>
    <property type="match status" value="1"/>
</dbReference>
<protein>
    <submittedName>
        <fullName evidence="2">P-loop containing nucleoside triphosphate hydrolase</fullName>
    </submittedName>
</protein>
<dbReference type="Proteomes" id="UP000694251">
    <property type="component" value="Chromosome 6"/>
</dbReference>
<dbReference type="FunFam" id="3.40.50.300:FF:001217">
    <property type="entry name" value="Ras-related protein RABA3"/>
    <property type="match status" value="1"/>
</dbReference>
<dbReference type="InterPro" id="IPR050209">
    <property type="entry name" value="Rab_GTPases_membrane_traffic"/>
</dbReference>
<dbReference type="OrthoDB" id="1864332at2759"/>
<keyword evidence="2" id="KW-0378">Hydrolase</keyword>
<dbReference type="PANTHER" id="PTHR47979">
    <property type="entry name" value="DRAB11-RELATED"/>
    <property type="match status" value="1"/>
</dbReference>
<dbReference type="GO" id="GO:0003924">
    <property type="term" value="F:GTPase activity"/>
    <property type="evidence" value="ECO:0007669"/>
    <property type="project" value="InterPro"/>
</dbReference>
<dbReference type="InterPro" id="IPR005225">
    <property type="entry name" value="Small_GTP-bd"/>
</dbReference>
<sequence>MGSGSSRRSPVAPAAATAAEVVKEKEGELSSAARVVGELTLLGGLWRVGRSSEKARRRESEAPVNVLDPSIPPQCCGPCFCRRFCVGLPVSRCPPGQELLFRRRFRVSVLHFVPVPIMNEEMSGESPENNKHVKKPTMPEKIDYVFKVVVIGDSAVGKTQLLSRFTQNEFCYDSKSTIGVEFQTRTITLQGKLVKAQIWDTAGQERYRAVTSAYYRGALGAMVVYDITKRVSFDHVARWVEELRAHADDSAVIMLVGNKADLAVDKRAVPTEDAVEFAETQRLFFSEVSALSGGNVDEAFFRLLEEIFSRVVVSRKAMESDGGATVKLDGSRIDVISGSDLEISKIKEQASCSC</sequence>
<dbReference type="AlphaFoldDB" id="A0A8T2CB55"/>
<keyword evidence="3" id="KW-1185">Reference proteome</keyword>
<dbReference type="Pfam" id="PF00071">
    <property type="entry name" value="Ras"/>
    <property type="match status" value="1"/>
</dbReference>
<dbReference type="InterPro" id="IPR001806">
    <property type="entry name" value="Small_GTPase"/>
</dbReference>
<dbReference type="SMART" id="SM00173">
    <property type="entry name" value="RAS"/>
    <property type="match status" value="1"/>
</dbReference>
<dbReference type="PROSITE" id="PS51421">
    <property type="entry name" value="RAS"/>
    <property type="match status" value="1"/>
</dbReference>
<reference evidence="2 3" key="1">
    <citation type="submission" date="2020-12" db="EMBL/GenBank/DDBJ databases">
        <title>Concerted genomic and epigenomic changes stabilize Arabidopsis allopolyploids.</title>
        <authorList>
            <person name="Chen Z."/>
        </authorList>
    </citation>
    <scope>NUCLEOTIDE SEQUENCE [LARGE SCALE GENOMIC DNA]</scope>
    <source>
        <strain evidence="2">As9502</strain>
        <tissue evidence="2">Leaf</tissue>
    </source>
</reference>
<accession>A0A8T2CB55</accession>
<dbReference type="GO" id="GO:0005525">
    <property type="term" value="F:GTP binding"/>
    <property type="evidence" value="ECO:0007669"/>
    <property type="project" value="InterPro"/>
</dbReference>
<evidence type="ECO:0000313" key="3">
    <source>
        <dbReference type="Proteomes" id="UP000694251"/>
    </source>
</evidence>
<evidence type="ECO:0000313" key="2">
    <source>
        <dbReference type="EMBL" id="KAG7595516.1"/>
    </source>
</evidence>
<comment type="caution">
    <text evidence="2">The sequence shown here is derived from an EMBL/GenBank/DDBJ whole genome shotgun (WGS) entry which is preliminary data.</text>
</comment>
<dbReference type="SMART" id="SM00175">
    <property type="entry name" value="RAB"/>
    <property type="match status" value="1"/>
</dbReference>
<dbReference type="NCBIfam" id="TIGR00231">
    <property type="entry name" value="small_GTP"/>
    <property type="match status" value="1"/>
</dbReference>